<evidence type="ECO:0000256" key="5">
    <source>
        <dbReference type="ARBA" id="ARBA00023002"/>
    </source>
</evidence>
<proteinExistence type="inferred from homology"/>
<dbReference type="CDD" id="cd11075">
    <property type="entry name" value="CYP77_89"/>
    <property type="match status" value="1"/>
</dbReference>
<dbReference type="PROSITE" id="PS00086">
    <property type="entry name" value="CYTOCHROME_P450"/>
    <property type="match status" value="1"/>
</dbReference>
<dbReference type="GO" id="GO:0004497">
    <property type="term" value="F:monooxygenase activity"/>
    <property type="evidence" value="ECO:0007669"/>
    <property type="project" value="UniProtKB-KW"/>
</dbReference>
<evidence type="ECO:0000313" key="11">
    <source>
        <dbReference type="EMBL" id="KAK4761760.1"/>
    </source>
</evidence>
<dbReference type="FunFam" id="1.10.630.10:FF:000012">
    <property type="entry name" value="Cytochrome P450 family protein"/>
    <property type="match status" value="1"/>
</dbReference>
<keyword evidence="10" id="KW-0472">Membrane</keyword>
<keyword evidence="7 9" id="KW-0503">Monooxygenase</keyword>
<keyword evidence="10" id="KW-0812">Transmembrane</keyword>
<reference evidence="11 12" key="1">
    <citation type="journal article" date="2023" name="Hortic Res">
        <title>Pangenome of water caltrop reveals structural variations and asymmetric subgenome divergence after allopolyploidization.</title>
        <authorList>
            <person name="Zhang X."/>
            <person name="Chen Y."/>
            <person name="Wang L."/>
            <person name="Yuan Y."/>
            <person name="Fang M."/>
            <person name="Shi L."/>
            <person name="Lu R."/>
            <person name="Comes H.P."/>
            <person name="Ma Y."/>
            <person name="Chen Y."/>
            <person name="Huang G."/>
            <person name="Zhou Y."/>
            <person name="Zheng Z."/>
            <person name="Qiu Y."/>
        </authorList>
    </citation>
    <scope>NUCLEOTIDE SEQUENCE [LARGE SCALE GENOMIC DNA]</scope>
    <source>
        <tissue evidence="11">Roots</tissue>
    </source>
</reference>
<dbReference type="InterPro" id="IPR036396">
    <property type="entry name" value="Cyt_P450_sf"/>
</dbReference>
<comment type="caution">
    <text evidence="11">The sequence shown here is derived from an EMBL/GenBank/DDBJ whole genome shotgun (WGS) entry which is preliminary data.</text>
</comment>
<dbReference type="Pfam" id="PF00067">
    <property type="entry name" value="p450"/>
    <property type="match status" value="1"/>
</dbReference>
<dbReference type="EMBL" id="JAXIOK010000009">
    <property type="protein sequence ID" value="KAK4761760.1"/>
    <property type="molecule type" value="Genomic_DNA"/>
</dbReference>
<dbReference type="Proteomes" id="UP001345219">
    <property type="component" value="Chromosome 23"/>
</dbReference>
<dbReference type="PRINTS" id="PR00463">
    <property type="entry name" value="EP450I"/>
</dbReference>
<evidence type="ECO:0000256" key="6">
    <source>
        <dbReference type="ARBA" id="ARBA00023004"/>
    </source>
</evidence>
<dbReference type="InterPro" id="IPR001128">
    <property type="entry name" value="Cyt_P450"/>
</dbReference>
<dbReference type="SUPFAM" id="SSF48264">
    <property type="entry name" value="Cytochrome P450"/>
    <property type="match status" value="1"/>
</dbReference>
<keyword evidence="6 8" id="KW-0408">Iron</keyword>
<dbReference type="GO" id="GO:0005506">
    <property type="term" value="F:iron ion binding"/>
    <property type="evidence" value="ECO:0007669"/>
    <property type="project" value="InterPro"/>
</dbReference>
<feature type="binding site" description="axial binding residue" evidence="8">
    <location>
        <position position="463"/>
    </location>
    <ligand>
        <name>heme</name>
        <dbReference type="ChEBI" id="CHEBI:30413"/>
    </ligand>
    <ligandPart>
        <name>Fe</name>
        <dbReference type="ChEBI" id="CHEBI:18248"/>
    </ligandPart>
</feature>
<dbReference type="InterPro" id="IPR002401">
    <property type="entry name" value="Cyt_P450_E_grp-I"/>
</dbReference>
<evidence type="ECO:0000313" key="12">
    <source>
        <dbReference type="Proteomes" id="UP001345219"/>
    </source>
</evidence>
<comment type="similarity">
    <text evidence="2 9">Belongs to the cytochrome P450 family.</text>
</comment>
<feature type="transmembrane region" description="Helical" evidence="10">
    <location>
        <begin position="20"/>
        <end position="40"/>
    </location>
</feature>
<dbReference type="InterPro" id="IPR017972">
    <property type="entry name" value="Cyt_P450_CS"/>
</dbReference>
<dbReference type="Gene3D" id="1.10.630.10">
    <property type="entry name" value="Cytochrome P450"/>
    <property type="match status" value="1"/>
</dbReference>
<evidence type="ECO:0000256" key="10">
    <source>
        <dbReference type="SAM" id="Phobius"/>
    </source>
</evidence>
<keyword evidence="10" id="KW-1133">Transmembrane helix</keyword>
<keyword evidence="3 8" id="KW-0349">Heme</keyword>
<accession>A0AAN7K6U7</accession>
<dbReference type="PRINTS" id="PR00385">
    <property type="entry name" value="P450"/>
</dbReference>
<gene>
    <name evidence="11" type="ORF">SAY87_029644</name>
</gene>
<evidence type="ECO:0000256" key="2">
    <source>
        <dbReference type="ARBA" id="ARBA00010617"/>
    </source>
</evidence>
<keyword evidence="5 9" id="KW-0560">Oxidoreductase</keyword>
<sequence length="519" mass="58392">MDHQFNSTTAIPFYSHYGPFFTASAAFISAMALLLAYWWMSSKRINLPPGPPGWPVVGNLFQFARSKKPFFEYAEDLRQRYGPIFTLRMGTRTMIILSDAKLVREALIERGALFASRPRENPTRAVFSCNKFTVNAAVYGPVWRSLRKNMVQNMLSSARLKEFKAVRDAAMEKLVERLRAEAKANDGVVSVLKNARFAAFCILLAMCFGLEMDEETVEKMDQVMKSVLIVLDPRIDDYLPILRPFFSKERKRALEVRKAQMDYIVPFIEKRKRAIQNPGSDSTAMSFSYLDTLFDLKIEGRKSAPTDAELVTLCSEFLNGGTDTTATGIEWGIAQLIVNPHIQHRLYEEIKATVGGGGRKVDEKDVEKMPYLQAIVKELLRKHPPTYFSLTHAATEPTTLAGYDIPTDANVEIFLPPIAVDPKLWSNPEKFDPDRFTTGNEDADITGVTGVKMMPFGVGRRICPGLGMATVHVHLMLARMVQEFEWSAYPANSKIDFTGKLEFTVVMKNTLGALVKPRA</sequence>
<keyword evidence="12" id="KW-1185">Reference proteome</keyword>
<protein>
    <recommendedName>
        <fullName evidence="13">Cytochrome P450 77A3</fullName>
    </recommendedName>
</protein>
<keyword evidence="4 8" id="KW-0479">Metal-binding</keyword>
<dbReference type="GO" id="GO:0016705">
    <property type="term" value="F:oxidoreductase activity, acting on paired donors, with incorporation or reduction of molecular oxygen"/>
    <property type="evidence" value="ECO:0007669"/>
    <property type="project" value="InterPro"/>
</dbReference>
<dbReference type="PANTHER" id="PTHR47944">
    <property type="entry name" value="CYTOCHROME P450 98A9"/>
    <property type="match status" value="1"/>
</dbReference>
<dbReference type="AlphaFoldDB" id="A0AAN7K6U7"/>
<evidence type="ECO:0000256" key="8">
    <source>
        <dbReference type="PIRSR" id="PIRSR602401-1"/>
    </source>
</evidence>
<name>A0AAN7K6U7_9MYRT</name>
<dbReference type="GO" id="GO:0020037">
    <property type="term" value="F:heme binding"/>
    <property type="evidence" value="ECO:0007669"/>
    <property type="project" value="InterPro"/>
</dbReference>
<evidence type="ECO:0000256" key="7">
    <source>
        <dbReference type="ARBA" id="ARBA00023033"/>
    </source>
</evidence>
<evidence type="ECO:0000256" key="1">
    <source>
        <dbReference type="ARBA" id="ARBA00001971"/>
    </source>
</evidence>
<comment type="cofactor">
    <cofactor evidence="1 8">
        <name>heme</name>
        <dbReference type="ChEBI" id="CHEBI:30413"/>
    </cofactor>
</comment>
<evidence type="ECO:0000256" key="3">
    <source>
        <dbReference type="ARBA" id="ARBA00022617"/>
    </source>
</evidence>
<evidence type="ECO:0008006" key="13">
    <source>
        <dbReference type="Google" id="ProtNLM"/>
    </source>
</evidence>
<organism evidence="11 12">
    <name type="scientific">Trapa incisa</name>
    <dbReference type="NCBI Taxonomy" id="236973"/>
    <lineage>
        <taxon>Eukaryota</taxon>
        <taxon>Viridiplantae</taxon>
        <taxon>Streptophyta</taxon>
        <taxon>Embryophyta</taxon>
        <taxon>Tracheophyta</taxon>
        <taxon>Spermatophyta</taxon>
        <taxon>Magnoliopsida</taxon>
        <taxon>eudicotyledons</taxon>
        <taxon>Gunneridae</taxon>
        <taxon>Pentapetalae</taxon>
        <taxon>rosids</taxon>
        <taxon>malvids</taxon>
        <taxon>Myrtales</taxon>
        <taxon>Lythraceae</taxon>
        <taxon>Trapa</taxon>
    </lineage>
</organism>
<evidence type="ECO:0000256" key="4">
    <source>
        <dbReference type="ARBA" id="ARBA00022723"/>
    </source>
</evidence>
<dbReference type="PANTHER" id="PTHR47944:SF19">
    <property type="entry name" value="CYTOCHROME P450 77A4"/>
    <property type="match status" value="1"/>
</dbReference>
<evidence type="ECO:0000256" key="9">
    <source>
        <dbReference type="RuleBase" id="RU000461"/>
    </source>
</evidence>